<dbReference type="AlphaFoldDB" id="A0A2P2LJ53"/>
<accession>A0A2P2LJ53</accession>
<reference evidence="1" key="1">
    <citation type="submission" date="2018-02" db="EMBL/GenBank/DDBJ databases">
        <title>Rhizophora mucronata_Transcriptome.</title>
        <authorList>
            <person name="Meera S.P."/>
            <person name="Sreeshan A."/>
            <person name="Augustine A."/>
        </authorList>
    </citation>
    <scope>NUCLEOTIDE SEQUENCE</scope>
    <source>
        <tissue evidence="1">Leaf</tissue>
    </source>
</reference>
<evidence type="ECO:0000313" key="1">
    <source>
        <dbReference type="EMBL" id="MBX17980.1"/>
    </source>
</evidence>
<name>A0A2P2LJ53_RHIMU</name>
<protein>
    <submittedName>
        <fullName evidence="1">Uncharacterized protein</fullName>
    </submittedName>
</protein>
<dbReference type="EMBL" id="GGEC01037496">
    <property type="protein sequence ID" value="MBX17980.1"/>
    <property type="molecule type" value="Transcribed_RNA"/>
</dbReference>
<proteinExistence type="predicted"/>
<sequence>MLFSHFKTGLFLLDPTHKIRSSETLGHSQLWYDFRPSCTLH</sequence>
<organism evidence="1">
    <name type="scientific">Rhizophora mucronata</name>
    <name type="common">Asiatic mangrove</name>
    <dbReference type="NCBI Taxonomy" id="61149"/>
    <lineage>
        <taxon>Eukaryota</taxon>
        <taxon>Viridiplantae</taxon>
        <taxon>Streptophyta</taxon>
        <taxon>Embryophyta</taxon>
        <taxon>Tracheophyta</taxon>
        <taxon>Spermatophyta</taxon>
        <taxon>Magnoliopsida</taxon>
        <taxon>eudicotyledons</taxon>
        <taxon>Gunneridae</taxon>
        <taxon>Pentapetalae</taxon>
        <taxon>rosids</taxon>
        <taxon>fabids</taxon>
        <taxon>Malpighiales</taxon>
        <taxon>Rhizophoraceae</taxon>
        <taxon>Rhizophora</taxon>
    </lineage>
</organism>